<evidence type="ECO:0000313" key="1">
    <source>
        <dbReference type="EMBL" id="KAK4015709.1"/>
    </source>
</evidence>
<comment type="caution">
    <text evidence="1">The sequence shown here is derived from an EMBL/GenBank/DDBJ whole genome shotgun (WGS) entry which is preliminary data.</text>
</comment>
<organism evidence="1 2">
    <name type="scientific">Daphnia magna</name>
    <dbReference type="NCBI Taxonomy" id="35525"/>
    <lineage>
        <taxon>Eukaryota</taxon>
        <taxon>Metazoa</taxon>
        <taxon>Ecdysozoa</taxon>
        <taxon>Arthropoda</taxon>
        <taxon>Crustacea</taxon>
        <taxon>Branchiopoda</taxon>
        <taxon>Diplostraca</taxon>
        <taxon>Cladocera</taxon>
        <taxon>Anomopoda</taxon>
        <taxon>Daphniidae</taxon>
        <taxon>Daphnia</taxon>
    </lineage>
</organism>
<reference evidence="1 2" key="1">
    <citation type="journal article" date="2023" name="Nucleic Acids Res.">
        <title>The hologenome of Daphnia magna reveals possible DNA methylation and microbiome-mediated evolution of the host genome.</title>
        <authorList>
            <person name="Chaturvedi A."/>
            <person name="Li X."/>
            <person name="Dhandapani V."/>
            <person name="Marshall H."/>
            <person name="Kissane S."/>
            <person name="Cuenca-Cambronero M."/>
            <person name="Asole G."/>
            <person name="Calvet F."/>
            <person name="Ruiz-Romero M."/>
            <person name="Marangio P."/>
            <person name="Guigo R."/>
            <person name="Rago D."/>
            <person name="Mirbahai L."/>
            <person name="Eastwood N."/>
            <person name="Colbourne J.K."/>
            <person name="Zhou J."/>
            <person name="Mallon E."/>
            <person name="Orsini L."/>
        </authorList>
    </citation>
    <scope>NUCLEOTIDE SEQUENCE [LARGE SCALE GENOMIC DNA]</scope>
    <source>
        <strain evidence="1">LRV0_1</strain>
    </source>
</reference>
<protein>
    <submittedName>
        <fullName evidence="1">Uncharacterized protein</fullName>
    </submittedName>
</protein>
<sequence length="67" mass="7744">MFLAPWKSKLSRRRLSWKFVIQWKVVACVRSAVALLSDLMSCRGKIFEITENGLNKMKKSVLMLVSN</sequence>
<dbReference type="EMBL" id="JAOYFB010000005">
    <property type="protein sequence ID" value="KAK4015709.1"/>
    <property type="molecule type" value="Genomic_DNA"/>
</dbReference>
<evidence type="ECO:0000313" key="2">
    <source>
        <dbReference type="Proteomes" id="UP001234178"/>
    </source>
</evidence>
<keyword evidence="2" id="KW-1185">Reference proteome</keyword>
<proteinExistence type="predicted"/>
<gene>
    <name evidence="1" type="ORF">OUZ56_030683</name>
</gene>
<accession>A0ABQ9ZS07</accession>
<dbReference type="Proteomes" id="UP001234178">
    <property type="component" value="Unassembled WGS sequence"/>
</dbReference>
<name>A0ABQ9ZS07_9CRUS</name>